<dbReference type="STRING" id="1093900.A0A507BC77"/>
<dbReference type="InParanoid" id="A0A507BC77"/>
<dbReference type="InterPro" id="IPR016084">
    <property type="entry name" value="Haem_Oase-like_multi-hlx"/>
</dbReference>
<name>A0A507BC77_9PEZI</name>
<protein>
    <recommendedName>
        <fullName evidence="3">Thiaminase-2/PQQC domain-containing protein</fullName>
    </recommendedName>
</protein>
<dbReference type="GeneID" id="41970597"/>
<proteinExistence type="predicted"/>
<accession>A0A507BC77</accession>
<sequence length="275" mass="30002">MPPAPAPAEEQAGKPFSLTSHLLATTDPATWQAATQAPFLRAAGEGRLPKRDLALWLANDRLYVHAYMRAVGCLLSLVDVPPVPPPGSENGDPAVESQIVDWLCDALAGVRREERWFVDAARRYGLELRLPGAGAKLPGLPLYERLFEAVGLAVLRGGSPPPCAWLEGGVLLWATEKCYLEAWTWARSLKGDDTSPSSYEGDADGGAARKEFIDNWSSDDFRAFVDRFRDVLDRGVREYISGSGGEVTPEAVVVRVQSVWDAVLQAEIGFWPVVE</sequence>
<comment type="caution">
    <text evidence="1">The sequence shown here is derived from an EMBL/GenBank/DDBJ whole genome shotgun (WGS) entry which is preliminary data.</text>
</comment>
<dbReference type="PANTHER" id="PTHR41813:SF2">
    <property type="entry name" value="REGULATOR PAB1642, PUTATIVE (AFU_ORTHOLOGUE AFUA_3G11955)-RELATED"/>
    <property type="match status" value="1"/>
</dbReference>
<reference evidence="1 2" key="1">
    <citation type="submission" date="2019-06" db="EMBL/GenBank/DDBJ databases">
        <title>Draft genome sequence of the filamentous fungus Phialemoniopsis curvata isolated from diesel fuel.</title>
        <authorList>
            <person name="Varaljay V.A."/>
            <person name="Lyon W.J."/>
            <person name="Crouch A.L."/>
            <person name="Drake C.E."/>
            <person name="Hollomon J.M."/>
            <person name="Nadeau L.J."/>
            <person name="Nunn H.S."/>
            <person name="Stevenson B.S."/>
            <person name="Bojanowski C.L."/>
            <person name="Crookes-Goodson W.J."/>
        </authorList>
    </citation>
    <scope>NUCLEOTIDE SEQUENCE [LARGE SCALE GENOMIC DNA]</scope>
    <source>
        <strain evidence="1 2">D216</strain>
    </source>
</reference>
<dbReference type="CDD" id="cd19357">
    <property type="entry name" value="TenA_E_At3g16990-like"/>
    <property type="match status" value="1"/>
</dbReference>
<evidence type="ECO:0000313" key="2">
    <source>
        <dbReference type="Proteomes" id="UP000319257"/>
    </source>
</evidence>
<gene>
    <name evidence="1" type="ORF">E0L32_003150</name>
</gene>
<dbReference type="RefSeq" id="XP_030999218.1">
    <property type="nucleotide sequence ID" value="XM_031137419.1"/>
</dbReference>
<organism evidence="1 2">
    <name type="scientific">Thyridium curvatum</name>
    <dbReference type="NCBI Taxonomy" id="1093900"/>
    <lineage>
        <taxon>Eukaryota</taxon>
        <taxon>Fungi</taxon>
        <taxon>Dikarya</taxon>
        <taxon>Ascomycota</taxon>
        <taxon>Pezizomycotina</taxon>
        <taxon>Sordariomycetes</taxon>
        <taxon>Sordariomycetidae</taxon>
        <taxon>Thyridiales</taxon>
        <taxon>Thyridiaceae</taxon>
        <taxon>Thyridium</taxon>
    </lineage>
</organism>
<dbReference type="SUPFAM" id="SSF48613">
    <property type="entry name" value="Heme oxygenase-like"/>
    <property type="match status" value="1"/>
</dbReference>
<dbReference type="InterPro" id="IPR053261">
    <property type="entry name" value="Polyketide-peptide_reg"/>
</dbReference>
<dbReference type="AlphaFoldDB" id="A0A507BC77"/>
<dbReference type="Gene3D" id="1.20.910.10">
    <property type="entry name" value="Heme oxygenase-like"/>
    <property type="match status" value="1"/>
</dbReference>
<dbReference type="OrthoDB" id="37730at2759"/>
<evidence type="ECO:0000313" key="1">
    <source>
        <dbReference type="EMBL" id="TPX17507.1"/>
    </source>
</evidence>
<dbReference type="EMBL" id="SKBQ01000013">
    <property type="protein sequence ID" value="TPX17507.1"/>
    <property type="molecule type" value="Genomic_DNA"/>
</dbReference>
<evidence type="ECO:0008006" key="3">
    <source>
        <dbReference type="Google" id="ProtNLM"/>
    </source>
</evidence>
<dbReference type="PANTHER" id="PTHR41813">
    <property type="entry name" value="REGULATOR PAB1642, PUTATIVE (AFU_ORTHOLOGUE AFUA_3G11955)-RELATED"/>
    <property type="match status" value="1"/>
</dbReference>
<dbReference type="Proteomes" id="UP000319257">
    <property type="component" value="Unassembled WGS sequence"/>
</dbReference>
<keyword evidence="2" id="KW-1185">Reference proteome</keyword>